<geneLocation type="mitochondrion" evidence="2"/>
<dbReference type="AlphaFoldDB" id="A0A1Y0B3C9"/>
<proteinExistence type="predicted"/>
<dbReference type="PROSITE" id="PS51257">
    <property type="entry name" value="PROKAR_LIPOPROTEIN"/>
    <property type="match status" value="1"/>
</dbReference>
<gene>
    <name evidence="2" type="ORF">AEK19_MT1782</name>
</gene>
<name>A0A1Y0B3C9_9LAMI</name>
<accession>A0A1Y0B3C9</accession>
<sequence length="50" mass="5691">MKVPYARKPSQLHRSSPHFSGPLSAWSACCARSNPYQKPPGIPRNFEIFF</sequence>
<dbReference type="EMBL" id="KY774314">
    <property type="protein sequence ID" value="ART31955.1"/>
    <property type="molecule type" value="Genomic_DNA"/>
</dbReference>
<protein>
    <submittedName>
        <fullName evidence="2">Uncharacterized protein</fullName>
    </submittedName>
</protein>
<feature type="region of interest" description="Disordered" evidence="1">
    <location>
        <begin position="1"/>
        <end position="22"/>
    </location>
</feature>
<keyword evidence="2" id="KW-0496">Mitochondrion</keyword>
<organism evidence="2">
    <name type="scientific">Utricularia reniformis</name>
    <dbReference type="NCBI Taxonomy" id="192314"/>
    <lineage>
        <taxon>Eukaryota</taxon>
        <taxon>Viridiplantae</taxon>
        <taxon>Streptophyta</taxon>
        <taxon>Embryophyta</taxon>
        <taxon>Tracheophyta</taxon>
        <taxon>Spermatophyta</taxon>
        <taxon>Magnoliopsida</taxon>
        <taxon>eudicotyledons</taxon>
        <taxon>Gunneridae</taxon>
        <taxon>Pentapetalae</taxon>
        <taxon>asterids</taxon>
        <taxon>lamiids</taxon>
        <taxon>Lamiales</taxon>
        <taxon>Lentibulariaceae</taxon>
        <taxon>Utricularia</taxon>
    </lineage>
</organism>
<evidence type="ECO:0000256" key="1">
    <source>
        <dbReference type="SAM" id="MobiDB-lite"/>
    </source>
</evidence>
<evidence type="ECO:0000313" key="2">
    <source>
        <dbReference type="EMBL" id="ART31955.1"/>
    </source>
</evidence>
<reference evidence="2" key="1">
    <citation type="submission" date="2017-03" db="EMBL/GenBank/DDBJ databases">
        <title>The mitochondrial genome of the carnivorous plant Utricularia reniformis (Lentibulariaceae): structure, comparative analysis and evolutionary landmarks.</title>
        <authorList>
            <person name="Silva S.R."/>
            <person name="Alvarenga D.O."/>
            <person name="Michael T.P."/>
            <person name="Miranda V.F.O."/>
            <person name="Varani A.M."/>
        </authorList>
    </citation>
    <scope>NUCLEOTIDE SEQUENCE</scope>
</reference>